<dbReference type="HOGENOM" id="CLU_2399461_0_0_1"/>
<evidence type="ECO:0000313" key="2">
    <source>
        <dbReference type="Proteomes" id="UP000001056"/>
    </source>
</evidence>
<dbReference type="GeneID" id="4387977"/>
<reference evidence="2" key="1">
    <citation type="journal article" date="2015" name="Genome Announc.">
        <title>Draft genome sequence of the cellulolytic fungus Chaetomium globosum.</title>
        <authorList>
            <person name="Cuomo C.A."/>
            <person name="Untereiner W.A."/>
            <person name="Ma L.-J."/>
            <person name="Grabherr M."/>
            <person name="Birren B.W."/>
        </authorList>
    </citation>
    <scope>NUCLEOTIDE SEQUENCE [LARGE SCALE GENOMIC DNA]</scope>
    <source>
        <strain evidence="2">ATCC 6205 / CBS 148.51 / DSM 1962 / NBRC 6347 / NRRL 1970</strain>
    </source>
</reference>
<gene>
    <name evidence="1" type="ORF">CHGG_01882</name>
</gene>
<proteinExistence type="predicted"/>
<dbReference type="EMBL" id="CH408029">
    <property type="protein sequence ID" value="EAQ93647.1"/>
    <property type="molecule type" value="Genomic_DNA"/>
</dbReference>
<name>Q2HD22_CHAGB</name>
<organism evidence="1 2">
    <name type="scientific">Chaetomium globosum (strain ATCC 6205 / CBS 148.51 / DSM 1962 / NBRC 6347 / NRRL 1970)</name>
    <name type="common">Soil fungus</name>
    <dbReference type="NCBI Taxonomy" id="306901"/>
    <lineage>
        <taxon>Eukaryota</taxon>
        <taxon>Fungi</taxon>
        <taxon>Dikarya</taxon>
        <taxon>Ascomycota</taxon>
        <taxon>Pezizomycotina</taxon>
        <taxon>Sordariomycetes</taxon>
        <taxon>Sordariomycetidae</taxon>
        <taxon>Sordariales</taxon>
        <taxon>Chaetomiaceae</taxon>
        <taxon>Chaetomium</taxon>
    </lineage>
</organism>
<dbReference type="Proteomes" id="UP000001056">
    <property type="component" value="Unassembled WGS sequence"/>
</dbReference>
<evidence type="ECO:0000313" key="1">
    <source>
        <dbReference type="EMBL" id="EAQ93647.1"/>
    </source>
</evidence>
<dbReference type="VEuPathDB" id="FungiDB:CHGG_01882"/>
<protein>
    <submittedName>
        <fullName evidence="1">Uncharacterized protein</fullName>
    </submittedName>
</protein>
<dbReference type="RefSeq" id="XP_001221103.1">
    <property type="nucleotide sequence ID" value="XM_001221102.1"/>
</dbReference>
<accession>Q2HD22</accession>
<keyword evidence="2" id="KW-1185">Reference proteome</keyword>
<sequence>MPAKSARECLDGNDASMVRLGIHRCGLGGVDPHACLEAGLWLVKKPSCPFLLLLARQRSSKRQATGLELPLLGSDLEPEHFLNVTLSCLSRRL</sequence>
<dbReference type="InParanoid" id="Q2HD22"/>
<dbReference type="AlphaFoldDB" id="Q2HD22"/>